<evidence type="ECO:0000313" key="2">
    <source>
        <dbReference type="EMBL" id="MFF3667012.1"/>
    </source>
</evidence>
<evidence type="ECO:0000259" key="1">
    <source>
        <dbReference type="Pfam" id="PF01636"/>
    </source>
</evidence>
<accession>A0ABW6SPW3</accession>
<keyword evidence="3" id="KW-1185">Reference proteome</keyword>
<dbReference type="Gene3D" id="3.90.1200.10">
    <property type="match status" value="1"/>
</dbReference>
<dbReference type="InterPro" id="IPR002575">
    <property type="entry name" value="Aminoglycoside_PTrfase"/>
</dbReference>
<dbReference type="SUPFAM" id="SSF56112">
    <property type="entry name" value="Protein kinase-like (PK-like)"/>
    <property type="match status" value="1"/>
</dbReference>
<dbReference type="PANTHER" id="PTHR11012:SF30">
    <property type="entry name" value="PROTEIN KINASE-LIKE DOMAIN-CONTAINING"/>
    <property type="match status" value="1"/>
</dbReference>
<feature type="domain" description="Aminoglycoside phosphotransferase" evidence="1">
    <location>
        <begin position="91"/>
        <end position="297"/>
    </location>
</feature>
<evidence type="ECO:0000313" key="3">
    <source>
        <dbReference type="Proteomes" id="UP001602013"/>
    </source>
</evidence>
<name>A0ABW6SPW3_9ACTN</name>
<comment type="caution">
    <text evidence="2">The sequence shown here is derived from an EMBL/GenBank/DDBJ whole genome shotgun (WGS) entry which is preliminary data.</text>
</comment>
<dbReference type="Pfam" id="PF01636">
    <property type="entry name" value="APH"/>
    <property type="match status" value="1"/>
</dbReference>
<dbReference type="RefSeq" id="WP_387411799.1">
    <property type="nucleotide sequence ID" value="NZ_JBIASD010000009.1"/>
</dbReference>
<protein>
    <submittedName>
        <fullName evidence="2">Phosphotransferase family protein</fullName>
    </submittedName>
</protein>
<reference evidence="2 3" key="1">
    <citation type="submission" date="2024-10" db="EMBL/GenBank/DDBJ databases">
        <title>The Natural Products Discovery Center: Release of the First 8490 Sequenced Strains for Exploring Actinobacteria Biosynthetic Diversity.</title>
        <authorList>
            <person name="Kalkreuter E."/>
            <person name="Kautsar S.A."/>
            <person name="Yang D."/>
            <person name="Bader C.D."/>
            <person name="Teijaro C.N."/>
            <person name="Fluegel L."/>
            <person name="Davis C.M."/>
            <person name="Simpson J.R."/>
            <person name="Lauterbach L."/>
            <person name="Steele A.D."/>
            <person name="Gui C."/>
            <person name="Meng S."/>
            <person name="Li G."/>
            <person name="Viehrig K."/>
            <person name="Ye F."/>
            <person name="Su P."/>
            <person name="Kiefer A.F."/>
            <person name="Nichols A."/>
            <person name="Cepeda A.J."/>
            <person name="Yan W."/>
            <person name="Fan B."/>
            <person name="Jiang Y."/>
            <person name="Adhikari A."/>
            <person name="Zheng C.-J."/>
            <person name="Schuster L."/>
            <person name="Cowan T.M."/>
            <person name="Smanski M.J."/>
            <person name="Chevrette M.G."/>
            <person name="De Carvalho L.P.S."/>
            <person name="Shen B."/>
        </authorList>
    </citation>
    <scope>NUCLEOTIDE SEQUENCE [LARGE SCALE GENOMIC DNA]</scope>
    <source>
        <strain evidence="2 3">NPDC002173</strain>
    </source>
</reference>
<sequence length="363" mass="39723">MEEPTRSQVPSPPVEPLRSVAEMTPGWCSAALSRRFGGARVTGVTTAAVGTGQMADTYRLHLDYSPAGAGPATVIAKLAAASPASRTAAKVTRAYEVEARFYQHLAPTLPVRSPRCYLSRYDEPSGAFTLLLEDAVDGHVADQVTGCGPEEAERAVDQLAALHGPMWGDPALDSLAWLPRHDGPDAAWMASLAQRIYPRFLRRFGDRLDAEVVDLLEFFVPRVERYLRARPGPRTVVHGDFRADNLVVGTGRITVLDWQTAAHEPAATDLAYFLGGSVEPDRRRAVEGAVLRRYVRALRGYGVELSFEDCWRDYRRYAFGGLLTSLVASALVVRTDRGDGLFATMANRHGMHAIDLDAASFLR</sequence>
<dbReference type="InterPro" id="IPR011009">
    <property type="entry name" value="Kinase-like_dom_sf"/>
</dbReference>
<dbReference type="Proteomes" id="UP001602013">
    <property type="component" value="Unassembled WGS sequence"/>
</dbReference>
<organism evidence="2 3">
    <name type="scientific">Microtetraspora malaysiensis</name>
    <dbReference type="NCBI Taxonomy" id="161358"/>
    <lineage>
        <taxon>Bacteria</taxon>
        <taxon>Bacillati</taxon>
        <taxon>Actinomycetota</taxon>
        <taxon>Actinomycetes</taxon>
        <taxon>Streptosporangiales</taxon>
        <taxon>Streptosporangiaceae</taxon>
        <taxon>Microtetraspora</taxon>
    </lineage>
</organism>
<gene>
    <name evidence="2" type="ORF">ACFYXI_15545</name>
</gene>
<dbReference type="PANTHER" id="PTHR11012">
    <property type="entry name" value="PROTEIN KINASE-LIKE DOMAIN-CONTAINING"/>
    <property type="match status" value="1"/>
</dbReference>
<proteinExistence type="predicted"/>
<dbReference type="EMBL" id="JBIASD010000009">
    <property type="protein sequence ID" value="MFF3667012.1"/>
    <property type="molecule type" value="Genomic_DNA"/>
</dbReference>